<dbReference type="SUPFAM" id="SSF103647">
    <property type="entry name" value="TSP type-3 repeat"/>
    <property type="match status" value="2"/>
</dbReference>
<accession>A0A4R8IE31</accession>
<evidence type="ECO:0000313" key="3">
    <source>
        <dbReference type="Proteomes" id="UP000295313"/>
    </source>
</evidence>
<comment type="caution">
    <text evidence="2">The sequence shown here is derived from an EMBL/GenBank/DDBJ whole genome shotgun (WGS) entry which is preliminary data.</text>
</comment>
<proteinExistence type="predicted"/>
<evidence type="ECO:0000313" key="2">
    <source>
        <dbReference type="EMBL" id="TDX86716.1"/>
    </source>
</evidence>
<keyword evidence="1" id="KW-0732">Signal</keyword>
<organism evidence="2 3">
    <name type="scientific">Epilithonimonas xixisoli</name>
    <dbReference type="NCBI Taxonomy" id="1476462"/>
    <lineage>
        <taxon>Bacteria</taxon>
        <taxon>Pseudomonadati</taxon>
        <taxon>Bacteroidota</taxon>
        <taxon>Flavobacteriia</taxon>
        <taxon>Flavobacteriales</taxon>
        <taxon>Weeksellaceae</taxon>
        <taxon>Chryseobacterium group</taxon>
        <taxon>Epilithonimonas</taxon>
    </lineage>
</organism>
<sequence>MMKQIIYKHLIKVLPILLLIFTARENLFQAQTCAATANIPMNGNITVNGVQVTSSSSGKISVYNPSWNGNCASLSGNSLWVGDNYPSTNASVAPWQLVLNFNKPVNDIIIVLSGGGNTNYPQSENFIFTPNQGAVSISSTQSCNATISGNTIYTTSSPPAYNDGGGYFRIRSTLPYTRLTINGNGGLAGSLMGICSASIKPTCDVPTPTVTTSGALNFCNGGSVSLTSSVTAGNQWYQNGTAISGATAQTYTTSTPGTYTVIVTSAGCSSSPSANQVITAPSGSTLDSDGDGVPDECDLDDDNDGILDTNECVNPIGAAVIWSGDGSYGLNPQILQPSVIANNGTIAASKGDGLTSISIFMSSYQLSGISASTTTLSGAISQNDYVEYQFKTSNWSTSVPNSMQYIFDRTSVFHQSVNPIDYRFAVAISTDNFATSTVLLTDLSSRKSNTIQVYKNPDYALEPNKQYKVRVYFYSLASSGAILFDNFTIRVTQYCDTDGDGIPDYLDLDSDNDGCLDAIEGAGGFTASDLTSASGTVKVGVGSSASNQNLGIVVDANGVPTLVGANGQGVGDSKNALANSQCAEICTEPVNGNLFEWNYPGDSLSSSPLISTIPSQPGSDYGYTFDIYNLDNSFNMIINGVPLANNELEFQSIVAGTQNINQNIEFLDGTHWEDGTIPAIYQLYGDQANARPIIRVNISSNGIVTLFASKVSADNENYELYPARFKTGNSFNTIPWNTSSSNEVSISQNVIGDTSMKGFGYGKKITPCFCYKPASTSGITLNTTHGITSLGRAGKDQGDNWPMVRKGAWTALESKTKGFVVNRISTSFGVNAIPNPVEGMMVYDEEAKCLKIYTLKDGASSMAWHCMVTPACPNK</sequence>
<reference evidence="2 3" key="1">
    <citation type="submission" date="2019-03" db="EMBL/GenBank/DDBJ databases">
        <title>Genomic Encyclopedia of Type Strains, Phase III (KMG-III): the genomes of soil and plant-associated and newly described type strains.</title>
        <authorList>
            <person name="Whitman W."/>
        </authorList>
    </citation>
    <scope>NUCLEOTIDE SEQUENCE [LARGE SCALE GENOMIC DNA]</scope>
    <source>
        <strain evidence="2 3">CGMCC 1.12802</strain>
    </source>
</reference>
<dbReference type="Gene3D" id="4.10.1080.10">
    <property type="entry name" value="TSP type-3 repeat"/>
    <property type="match status" value="1"/>
</dbReference>
<dbReference type="EMBL" id="SOEO01000001">
    <property type="protein sequence ID" value="TDX86716.1"/>
    <property type="molecule type" value="Genomic_DNA"/>
</dbReference>
<gene>
    <name evidence="2" type="ORF">B0I22_0865</name>
</gene>
<keyword evidence="3" id="KW-1185">Reference proteome</keyword>
<dbReference type="Proteomes" id="UP000295313">
    <property type="component" value="Unassembled WGS sequence"/>
</dbReference>
<feature type="signal peptide" evidence="1">
    <location>
        <begin position="1"/>
        <end position="25"/>
    </location>
</feature>
<feature type="chain" id="PRO_5020897207" description="Ig-like domain-containing protein" evidence="1">
    <location>
        <begin position="26"/>
        <end position="875"/>
    </location>
</feature>
<name>A0A4R8IE31_9FLAO</name>
<dbReference type="InterPro" id="IPR028974">
    <property type="entry name" value="TSP_type-3_rpt"/>
</dbReference>
<evidence type="ECO:0000256" key="1">
    <source>
        <dbReference type="SAM" id="SignalP"/>
    </source>
</evidence>
<dbReference type="GO" id="GO:0005509">
    <property type="term" value="F:calcium ion binding"/>
    <property type="evidence" value="ECO:0007669"/>
    <property type="project" value="InterPro"/>
</dbReference>
<dbReference type="AlphaFoldDB" id="A0A4R8IE31"/>
<evidence type="ECO:0008006" key="4">
    <source>
        <dbReference type="Google" id="ProtNLM"/>
    </source>
</evidence>
<protein>
    <recommendedName>
        <fullName evidence="4">Ig-like domain-containing protein</fullName>
    </recommendedName>
</protein>